<keyword evidence="4" id="KW-0233">DNA recombination</keyword>
<evidence type="ECO:0000313" key="9">
    <source>
        <dbReference type="Proteomes" id="UP000715965"/>
    </source>
</evidence>
<dbReference type="InterPro" id="IPR053876">
    <property type="entry name" value="Phage_int_M"/>
</dbReference>
<dbReference type="Proteomes" id="UP000715965">
    <property type="component" value="Unassembled WGS sequence"/>
</dbReference>
<accession>A0ABR9SH60</accession>
<protein>
    <submittedName>
        <fullName evidence="8">Tyrosine-type recombinase/integrase</fullName>
    </submittedName>
</protein>
<evidence type="ECO:0000313" key="8">
    <source>
        <dbReference type="EMBL" id="MBE7941693.1"/>
    </source>
</evidence>
<dbReference type="PANTHER" id="PTHR30629:SF2">
    <property type="entry name" value="PROPHAGE INTEGRASE INTS-RELATED"/>
    <property type="match status" value="1"/>
</dbReference>
<feature type="domain" description="Core-binding (CB)" evidence="7">
    <location>
        <begin position="87"/>
        <end position="168"/>
    </location>
</feature>
<evidence type="ECO:0000256" key="2">
    <source>
        <dbReference type="ARBA" id="ARBA00022908"/>
    </source>
</evidence>
<keyword evidence="2" id="KW-0229">DNA integration</keyword>
<organism evidence="8 9">
    <name type="scientific">Ramlibacter aquaticus</name>
    <dbReference type="NCBI Taxonomy" id="2780094"/>
    <lineage>
        <taxon>Bacteria</taxon>
        <taxon>Pseudomonadati</taxon>
        <taxon>Pseudomonadota</taxon>
        <taxon>Betaproteobacteria</taxon>
        <taxon>Burkholderiales</taxon>
        <taxon>Comamonadaceae</taxon>
        <taxon>Ramlibacter</taxon>
    </lineage>
</organism>
<dbReference type="EMBL" id="JADDOJ010000059">
    <property type="protein sequence ID" value="MBE7941693.1"/>
    <property type="molecule type" value="Genomic_DNA"/>
</dbReference>
<dbReference type="InterPro" id="IPR050808">
    <property type="entry name" value="Phage_Integrase"/>
</dbReference>
<dbReference type="Pfam" id="PF00589">
    <property type="entry name" value="Phage_integrase"/>
    <property type="match status" value="1"/>
</dbReference>
<dbReference type="InterPro" id="IPR002104">
    <property type="entry name" value="Integrase_catalytic"/>
</dbReference>
<evidence type="ECO:0000259" key="7">
    <source>
        <dbReference type="PROSITE" id="PS51900"/>
    </source>
</evidence>
<evidence type="ECO:0000256" key="1">
    <source>
        <dbReference type="ARBA" id="ARBA00008857"/>
    </source>
</evidence>
<evidence type="ECO:0000256" key="5">
    <source>
        <dbReference type="PROSITE-ProRule" id="PRU01248"/>
    </source>
</evidence>
<dbReference type="PROSITE" id="PS51900">
    <property type="entry name" value="CB"/>
    <property type="match status" value="1"/>
</dbReference>
<reference evidence="8 9" key="1">
    <citation type="submission" date="2020-10" db="EMBL/GenBank/DDBJ databases">
        <title>Draft genome of Ramlibacter aquaticus LMG 30558.</title>
        <authorList>
            <person name="Props R."/>
        </authorList>
    </citation>
    <scope>NUCLEOTIDE SEQUENCE [LARGE SCALE GENOMIC DNA]</scope>
    <source>
        <strain evidence="8 9">LMG 30558</strain>
    </source>
</reference>
<dbReference type="PANTHER" id="PTHR30629">
    <property type="entry name" value="PROPHAGE INTEGRASE"/>
    <property type="match status" value="1"/>
</dbReference>
<dbReference type="InterPro" id="IPR010998">
    <property type="entry name" value="Integrase_recombinase_N"/>
</dbReference>
<name>A0ABR9SH60_9BURK</name>
<dbReference type="Gene3D" id="1.10.150.130">
    <property type="match status" value="1"/>
</dbReference>
<dbReference type="InterPro" id="IPR013762">
    <property type="entry name" value="Integrase-like_cat_sf"/>
</dbReference>
<dbReference type="InterPro" id="IPR011010">
    <property type="entry name" value="DNA_brk_join_enz"/>
</dbReference>
<sequence length="446" mass="49645">MKPVMKRLNDGGGLHIRQSGTGRKYWYQDYTFQGRRNSLSLGEYPVVGLREAREKSLALKRQIEAGANPSMSARSATQAEAPAQGGTTVRANAEAWMAVHESTWSESHKKKVACILQLHLFPMLGDRAIRSVAPREITMLVDAVARTGRLETARRLLGYCQRIFGHAESHGRVRENFIIKAVEVLPSHTVRHRAALTDPAALQGFLLKADAYPGSFITRCALSMHLLTLLRSAELRGARWSEFDFHNARWLVPSERMKGPKKRKVGEPPHIVPLSTQAIEVLRQLREVTGANEYVFPGQGRRPTISDGTVNKAIRQLGYCTKTQQSAHGFRATARTMVVERLGWSDNVIELQLDHEVKDANGRAYNRTRLLMERAAMMQDWADYLDWLRQTSSTNAQRFRGHNTTTSLHTTPIGFATPMEAFQAGLIAGITAAKGSPSLSANPEAS</sequence>
<dbReference type="Gene3D" id="1.10.443.10">
    <property type="entry name" value="Intergrase catalytic core"/>
    <property type="match status" value="1"/>
</dbReference>
<keyword evidence="3 5" id="KW-0238">DNA-binding</keyword>
<dbReference type="InterPro" id="IPR038488">
    <property type="entry name" value="Integrase_DNA-bd_sf"/>
</dbReference>
<dbReference type="Pfam" id="PF13356">
    <property type="entry name" value="Arm-DNA-bind_3"/>
    <property type="match status" value="1"/>
</dbReference>
<comment type="caution">
    <text evidence="8">The sequence shown here is derived from an EMBL/GenBank/DDBJ whole genome shotgun (WGS) entry which is preliminary data.</text>
</comment>
<dbReference type="InterPro" id="IPR044068">
    <property type="entry name" value="CB"/>
</dbReference>
<dbReference type="InterPro" id="IPR025166">
    <property type="entry name" value="Integrase_DNA_bind_dom"/>
</dbReference>
<dbReference type="Pfam" id="PF22022">
    <property type="entry name" value="Phage_int_M"/>
    <property type="match status" value="1"/>
</dbReference>
<keyword evidence="9" id="KW-1185">Reference proteome</keyword>
<dbReference type="PROSITE" id="PS51898">
    <property type="entry name" value="TYR_RECOMBINASE"/>
    <property type="match status" value="1"/>
</dbReference>
<feature type="domain" description="Tyr recombinase" evidence="6">
    <location>
        <begin position="191"/>
        <end position="378"/>
    </location>
</feature>
<dbReference type="CDD" id="cd00801">
    <property type="entry name" value="INT_P4_C"/>
    <property type="match status" value="1"/>
</dbReference>
<dbReference type="Gene3D" id="3.30.160.390">
    <property type="entry name" value="Integrase, DNA-binding domain"/>
    <property type="match status" value="1"/>
</dbReference>
<evidence type="ECO:0000256" key="4">
    <source>
        <dbReference type="ARBA" id="ARBA00023172"/>
    </source>
</evidence>
<gene>
    <name evidence="8" type="ORF">IM725_14020</name>
</gene>
<comment type="similarity">
    <text evidence="1">Belongs to the 'phage' integrase family.</text>
</comment>
<evidence type="ECO:0000256" key="3">
    <source>
        <dbReference type="ARBA" id="ARBA00023125"/>
    </source>
</evidence>
<proteinExistence type="inferred from homology"/>
<evidence type="ECO:0000259" key="6">
    <source>
        <dbReference type="PROSITE" id="PS51898"/>
    </source>
</evidence>
<dbReference type="SUPFAM" id="SSF56349">
    <property type="entry name" value="DNA breaking-rejoining enzymes"/>
    <property type="match status" value="1"/>
</dbReference>